<evidence type="ECO:0000313" key="2">
    <source>
        <dbReference type="Proteomes" id="UP001152795"/>
    </source>
</evidence>
<gene>
    <name evidence="1" type="ORF">PACLA_8A035897</name>
</gene>
<organism evidence="1 2">
    <name type="scientific">Paramuricea clavata</name>
    <name type="common">Red gorgonian</name>
    <name type="synonym">Violescent sea-whip</name>
    <dbReference type="NCBI Taxonomy" id="317549"/>
    <lineage>
        <taxon>Eukaryota</taxon>
        <taxon>Metazoa</taxon>
        <taxon>Cnidaria</taxon>
        <taxon>Anthozoa</taxon>
        <taxon>Octocorallia</taxon>
        <taxon>Malacalcyonacea</taxon>
        <taxon>Plexauridae</taxon>
        <taxon>Paramuricea</taxon>
    </lineage>
</organism>
<protein>
    <submittedName>
        <fullName evidence="1">Uncharacterized protein</fullName>
    </submittedName>
</protein>
<name>A0A7D9ET86_PARCT</name>
<proteinExistence type="predicted"/>
<evidence type="ECO:0000313" key="1">
    <source>
        <dbReference type="EMBL" id="CAB4015003.1"/>
    </source>
</evidence>
<keyword evidence="2" id="KW-1185">Reference proteome</keyword>
<dbReference type="EMBL" id="CACRXK020008536">
    <property type="protein sequence ID" value="CAB4015003.1"/>
    <property type="molecule type" value="Genomic_DNA"/>
</dbReference>
<dbReference type="AlphaFoldDB" id="A0A7D9ET86"/>
<sequence>MKESEELQRISFFITNNEATVEQIGKAGIWLYVILYGGRANDSLNSLRYSQYMEMVLTRKASIDPQKLAPTDRAEFFHSLGVHLQVITWLKLTNDHLNPTQWGWKLADTILTPVLTDLDAHQNGY</sequence>
<comment type="caution">
    <text evidence="1">The sequence shown here is derived from an EMBL/GenBank/DDBJ whole genome shotgun (WGS) entry which is preliminary data.</text>
</comment>
<accession>A0A7D9ET86</accession>
<dbReference type="OrthoDB" id="6769553at2759"/>
<reference evidence="1" key="1">
    <citation type="submission" date="2020-04" db="EMBL/GenBank/DDBJ databases">
        <authorList>
            <person name="Alioto T."/>
            <person name="Alioto T."/>
            <person name="Gomez Garrido J."/>
        </authorList>
    </citation>
    <scope>NUCLEOTIDE SEQUENCE</scope>
    <source>
        <strain evidence="1">A484AB</strain>
    </source>
</reference>
<dbReference type="Proteomes" id="UP001152795">
    <property type="component" value="Unassembled WGS sequence"/>
</dbReference>